<dbReference type="Gene3D" id="1.20.1280.50">
    <property type="match status" value="1"/>
</dbReference>
<dbReference type="InterPro" id="IPR036047">
    <property type="entry name" value="F-box-like_dom_sf"/>
</dbReference>
<sequence length="292" mass="33047">MICRHSNSLPAALEDDDMLWEILLRLPPQPSSLPRVFAVCKRWRGLVTDSRFLRCFYAHHRPPLLGVFFNHDDKIKYTPVLPAPDRIPHGQLNLPLGDLSGRLLGCRHGLVLILHRLRTEVLVCDPITGNQHHVTIPPEFKCGYVHGAVVCAARDRGHVHGDCHSILFKVVLLLTRTTHGRPLASVYSSETDTWADLISIEVEYRDSFGSYISTLVGNVLYWSFKYVKEGILAFDLERHSFDVLEGPPGMNHSYSRQIIRTEDGTVGLAMISRPDHNIEMWQRKTNCLGVAT</sequence>
<protein>
    <recommendedName>
        <fullName evidence="1">F-box protein At3g26010-like beta-propeller domain-containing protein</fullName>
    </recommendedName>
</protein>
<dbReference type="AlphaFoldDB" id="A0A9R0Y7C8"/>
<keyword evidence="3" id="KW-1185">Reference proteome</keyword>
<dbReference type="InterPro" id="IPR056592">
    <property type="entry name" value="Beta-prop_At3g26010-like"/>
</dbReference>
<accession>A0A9R0Y7C8</accession>
<evidence type="ECO:0000313" key="3">
    <source>
        <dbReference type="Proteomes" id="UP000324705"/>
    </source>
</evidence>
<dbReference type="Gramene" id="TRITD6Av1G188960.1">
    <property type="protein sequence ID" value="TRITD6Av1G188960.1"/>
    <property type="gene ID" value="TRITD6Av1G188960"/>
</dbReference>
<dbReference type="SUPFAM" id="SSF81383">
    <property type="entry name" value="F-box domain"/>
    <property type="match status" value="1"/>
</dbReference>
<name>A0A9R0Y7C8_TRITD</name>
<dbReference type="EMBL" id="LT934121">
    <property type="protein sequence ID" value="VAI49374.1"/>
    <property type="molecule type" value="Genomic_DNA"/>
</dbReference>
<evidence type="ECO:0000259" key="1">
    <source>
        <dbReference type="Pfam" id="PF24750"/>
    </source>
</evidence>
<dbReference type="PANTHER" id="PTHR32133:SF266">
    <property type="entry name" value="F-BOX DOMAIN-CONTAINING PROTEIN"/>
    <property type="match status" value="1"/>
</dbReference>
<organism evidence="2 3">
    <name type="scientific">Triticum turgidum subsp. durum</name>
    <name type="common">Durum wheat</name>
    <name type="synonym">Triticum durum</name>
    <dbReference type="NCBI Taxonomy" id="4567"/>
    <lineage>
        <taxon>Eukaryota</taxon>
        <taxon>Viridiplantae</taxon>
        <taxon>Streptophyta</taxon>
        <taxon>Embryophyta</taxon>
        <taxon>Tracheophyta</taxon>
        <taxon>Spermatophyta</taxon>
        <taxon>Magnoliopsida</taxon>
        <taxon>Liliopsida</taxon>
        <taxon>Poales</taxon>
        <taxon>Poaceae</taxon>
        <taxon>BOP clade</taxon>
        <taxon>Pooideae</taxon>
        <taxon>Triticodae</taxon>
        <taxon>Triticeae</taxon>
        <taxon>Triticinae</taxon>
        <taxon>Triticum</taxon>
    </lineage>
</organism>
<dbReference type="Proteomes" id="UP000324705">
    <property type="component" value="Chromosome 6A"/>
</dbReference>
<dbReference type="OMA" id="IVCKRWQ"/>
<proteinExistence type="predicted"/>
<reference evidence="2 3" key="1">
    <citation type="submission" date="2017-09" db="EMBL/GenBank/DDBJ databases">
        <authorList>
            <consortium name="International Durum Wheat Genome Sequencing Consortium (IDWGSC)"/>
            <person name="Milanesi L."/>
        </authorList>
    </citation>
    <scope>NUCLEOTIDE SEQUENCE [LARGE SCALE GENOMIC DNA]</scope>
    <source>
        <strain evidence="3">cv. Svevo</strain>
    </source>
</reference>
<dbReference type="Pfam" id="PF24750">
    <property type="entry name" value="b-prop_At3g26010-like"/>
    <property type="match status" value="1"/>
</dbReference>
<dbReference type="PANTHER" id="PTHR32133">
    <property type="entry name" value="OS07G0120400 PROTEIN"/>
    <property type="match status" value="1"/>
</dbReference>
<evidence type="ECO:0000313" key="2">
    <source>
        <dbReference type="EMBL" id="VAI49374.1"/>
    </source>
</evidence>
<gene>
    <name evidence="2" type="ORF">TRITD_6Av1G188960</name>
</gene>
<feature type="domain" description="F-box protein At3g26010-like beta-propeller" evidence="1">
    <location>
        <begin position="104"/>
        <end position="266"/>
    </location>
</feature>